<dbReference type="SUPFAM" id="SSF46955">
    <property type="entry name" value="Putative DNA-binding domain"/>
    <property type="match status" value="1"/>
</dbReference>
<organism evidence="1 2">
    <name type="scientific">Desulfofustis glycolicus DSM 9705</name>
    <dbReference type="NCBI Taxonomy" id="1121409"/>
    <lineage>
        <taxon>Bacteria</taxon>
        <taxon>Pseudomonadati</taxon>
        <taxon>Thermodesulfobacteriota</taxon>
        <taxon>Desulfobulbia</taxon>
        <taxon>Desulfobulbales</taxon>
        <taxon>Desulfocapsaceae</taxon>
        <taxon>Desulfofustis</taxon>
    </lineage>
</organism>
<evidence type="ECO:0000313" key="2">
    <source>
        <dbReference type="Proteomes" id="UP000184139"/>
    </source>
</evidence>
<dbReference type="InterPro" id="IPR009061">
    <property type="entry name" value="DNA-bd_dom_put_sf"/>
</dbReference>
<reference evidence="1 2" key="1">
    <citation type="submission" date="2016-11" db="EMBL/GenBank/DDBJ databases">
        <authorList>
            <person name="Jaros S."/>
            <person name="Januszkiewicz K."/>
            <person name="Wedrychowicz H."/>
        </authorList>
    </citation>
    <scope>NUCLEOTIDE SEQUENCE [LARGE SCALE GENOMIC DNA]</scope>
    <source>
        <strain evidence="1 2">DSM 9705</strain>
    </source>
</reference>
<protein>
    <submittedName>
        <fullName evidence="1">MerR HTH family regulatory protein</fullName>
    </submittedName>
</protein>
<evidence type="ECO:0000313" key="1">
    <source>
        <dbReference type="EMBL" id="SHH43099.1"/>
    </source>
</evidence>
<dbReference type="Proteomes" id="UP000184139">
    <property type="component" value="Unassembled WGS sequence"/>
</dbReference>
<sequence>MKRYELIVDERRLLTIEELGRLVDVHPDLLQRFVVYGLIDPEIDKPCLLFADRAIVRIRKIQRLRGDLGLNLAGCGVVLDLLDRIDDLEREIHYLRSVF</sequence>
<dbReference type="AlphaFoldDB" id="A0A1M5SX39"/>
<proteinExistence type="predicted"/>
<dbReference type="Gene3D" id="1.10.1660.10">
    <property type="match status" value="1"/>
</dbReference>
<dbReference type="EMBL" id="FQXS01000002">
    <property type="protein sequence ID" value="SHH43099.1"/>
    <property type="molecule type" value="Genomic_DNA"/>
</dbReference>
<dbReference type="Pfam" id="PF13591">
    <property type="entry name" value="MerR_2"/>
    <property type="match status" value="1"/>
</dbReference>
<keyword evidence="2" id="KW-1185">Reference proteome</keyword>
<gene>
    <name evidence="1" type="ORF">SAMN02745124_00485</name>
</gene>
<accession>A0A1M5SX39</accession>
<dbReference type="STRING" id="1121409.SAMN02745124_00485"/>
<name>A0A1M5SX39_9BACT</name>